<dbReference type="SUPFAM" id="SSF158472">
    <property type="entry name" value="HAMP domain-like"/>
    <property type="match status" value="1"/>
</dbReference>
<dbReference type="PROSITE" id="PS50109">
    <property type="entry name" value="HIS_KIN"/>
    <property type="match status" value="1"/>
</dbReference>
<feature type="domain" description="Histidine kinase" evidence="10">
    <location>
        <begin position="267"/>
        <end position="481"/>
    </location>
</feature>
<dbReference type="Proteomes" id="UP000017396">
    <property type="component" value="Chromosome"/>
</dbReference>
<proteinExistence type="predicted"/>
<protein>
    <recommendedName>
        <fullName evidence="3">histidine kinase</fullName>
        <ecNumber evidence="3">2.7.13.3</ecNumber>
    </recommendedName>
</protein>
<dbReference type="SMART" id="SM00388">
    <property type="entry name" value="HisKA"/>
    <property type="match status" value="1"/>
</dbReference>
<dbReference type="Pfam" id="PF05227">
    <property type="entry name" value="CHASE3"/>
    <property type="match status" value="1"/>
</dbReference>
<keyword evidence="5" id="KW-0808">Transferase</keyword>
<evidence type="ECO:0000256" key="2">
    <source>
        <dbReference type="ARBA" id="ARBA00004370"/>
    </source>
</evidence>
<keyword evidence="13" id="KW-1185">Reference proteome</keyword>
<dbReference type="SUPFAM" id="SSF55874">
    <property type="entry name" value="ATPase domain of HSP90 chaperone/DNA topoisomerase II/histidine kinase"/>
    <property type="match status" value="1"/>
</dbReference>
<dbReference type="EC" id="2.7.13.3" evidence="3"/>
<keyword evidence="8" id="KW-0175">Coiled coil</keyword>
<dbReference type="Gene3D" id="3.30.565.10">
    <property type="entry name" value="Histidine kinase-like ATPase, C-terminal domain"/>
    <property type="match status" value="1"/>
</dbReference>
<dbReference type="InterPro" id="IPR004358">
    <property type="entry name" value="Sig_transdc_His_kin-like_C"/>
</dbReference>
<gene>
    <name evidence="12" type="ORF">GKIL_2973</name>
</gene>
<evidence type="ECO:0000256" key="7">
    <source>
        <dbReference type="ARBA" id="ARBA00023012"/>
    </source>
</evidence>
<dbReference type="eggNOG" id="COG2205">
    <property type="taxonomic scope" value="Bacteria"/>
</dbReference>
<dbReference type="Gene3D" id="6.10.340.10">
    <property type="match status" value="1"/>
</dbReference>
<keyword evidence="7" id="KW-0902">Two-component regulatory system</keyword>
<dbReference type="PANTHER" id="PTHR43711">
    <property type="entry name" value="TWO-COMPONENT HISTIDINE KINASE"/>
    <property type="match status" value="1"/>
</dbReference>
<dbReference type="KEGG" id="glj:GKIL_2973"/>
<feature type="domain" description="HAMP" evidence="11">
    <location>
        <begin position="200"/>
        <end position="252"/>
    </location>
</feature>
<dbReference type="GO" id="GO:0016020">
    <property type="term" value="C:membrane"/>
    <property type="evidence" value="ECO:0007669"/>
    <property type="project" value="UniProtKB-SubCell"/>
</dbReference>
<dbReference type="SUPFAM" id="SSF47384">
    <property type="entry name" value="Homodimeric domain of signal transducing histidine kinase"/>
    <property type="match status" value="1"/>
</dbReference>
<dbReference type="STRING" id="1183438.GKIL_2973"/>
<comment type="catalytic activity">
    <reaction evidence="1">
        <text>ATP + protein L-histidine = ADP + protein N-phospho-L-histidine.</text>
        <dbReference type="EC" id="2.7.13.3"/>
    </reaction>
</comment>
<evidence type="ECO:0000256" key="4">
    <source>
        <dbReference type="ARBA" id="ARBA00022553"/>
    </source>
</evidence>
<dbReference type="PROSITE" id="PS50885">
    <property type="entry name" value="HAMP"/>
    <property type="match status" value="1"/>
</dbReference>
<dbReference type="PANTHER" id="PTHR43711:SF1">
    <property type="entry name" value="HISTIDINE KINASE 1"/>
    <property type="match status" value="1"/>
</dbReference>
<dbReference type="InterPro" id="IPR007891">
    <property type="entry name" value="CHASE3"/>
</dbReference>
<dbReference type="EMBL" id="CP003587">
    <property type="protein sequence ID" value="AGY59219.1"/>
    <property type="molecule type" value="Genomic_DNA"/>
</dbReference>
<evidence type="ECO:0000256" key="3">
    <source>
        <dbReference type="ARBA" id="ARBA00012438"/>
    </source>
</evidence>
<keyword evidence="9" id="KW-0472">Membrane</keyword>
<feature type="coiled-coil region" evidence="8">
    <location>
        <begin position="244"/>
        <end position="271"/>
    </location>
</feature>
<dbReference type="GO" id="GO:0000155">
    <property type="term" value="F:phosphorelay sensor kinase activity"/>
    <property type="evidence" value="ECO:0007669"/>
    <property type="project" value="InterPro"/>
</dbReference>
<dbReference type="InterPro" id="IPR003594">
    <property type="entry name" value="HATPase_dom"/>
</dbReference>
<evidence type="ECO:0000256" key="9">
    <source>
        <dbReference type="SAM" id="Phobius"/>
    </source>
</evidence>
<evidence type="ECO:0000256" key="8">
    <source>
        <dbReference type="SAM" id="Coils"/>
    </source>
</evidence>
<evidence type="ECO:0000256" key="1">
    <source>
        <dbReference type="ARBA" id="ARBA00000085"/>
    </source>
</evidence>
<organism evidence="12 13">
    <name type="scientific">Gloeobacter kilaueensis (strain ATCC BAA-2537 / CCAP 1431/1 / ULC 316 / JS1)</name>
    <dbReference type="NCBI Taxonomy" id="1183438"/>
    <lineage>
        <taxon>Bacteria</taxon>
        <taxon>Bacillati</taxon>
        <taxon>Cyanobacteriota</taxon>
        <taxon>Cyanophyceae</taxon>
        <taxon>Gloeobacterales</taxon>
        <taxon>Gloeobacteraceae</taxon>
        <taxon>Gloeobacter</taxon>
    </lineage>
</organism>
<evidence type="ECO:0000256" key="5">
    <source>
        <dbReference type="ARBA" id="ARBA00022679"/>
    </source>
</evidence>
<dbReference type="PATRIC" id="fig|1183438.3.peg.2930"/>
<reference evidence="12 13" key="1">
    <citation type="journal article" date="2013" name="PLoS ONE">
        <title>Cultivation and Complete Genome Sequencing of Gloeobacter kilaueensis sp. nov., from a Lava Cave in Kilauea Caldera, Hawai'i.</title>
        <authorList>
            <person name="Saw J.H."/>
            <person name="Schatz M."/>
            <person name="Brown M.V."/>
            <person name="Kunkel D.D."/>
            <person name="Foster J.S."/>
            <person name="Shick H."/>
            <person name="Christensen S."/>
            <person name="Hou S."/>
            <person name="Wan X."/>
            <person name="Donachie S.P."/>
        </authorList>
    </citation>
    <scope>NUCLEOTIDE SEQUENCE [LARGE SCALE GENOMIC DNA]</scope>
    <source>
        <strain evidence="13">JS</strain>
    </source>
</reference>
<dbReference type="CDD" id="cd06225">
    <property type="entry name" value="HAMP"/>
    <property type="match status" value="1"/>
</dbReference>
<keyword evidence="6 12" id="KW-0418">Kinase</keyword>
<dbReference type="SMART" id="SM00387">
    <property type="entry name" value="HATPase_c"/>
    <property type="match status" value="1"/>
</dbReference>
<dbReference type="CDD" id="cd00082">
    <property type="entry name" value="HisKA"/>
    <property type="match status" value="1"/>
</dbReference>
<dbReference type="InterPro" id="IPR036890">
    <property type="entry name" value="HATPase_C_sf"/>
</dbReference>
<feature type="transmembrane region" description="Helical" evidence="9">
    <location>
        <begin position="12"/>
        <end position="30"/>
    </location>
</feature>
<dbReference type="InterPro" id="IPR005467">
    <property type="entry name" value="His_kinase_dom"/>
</dbReference>
<evidence type="ECO:0000259" key="10">
    <source>
        <dbReference type="PROSITE" id="PS50109"/>
    </source>
</evidence>
<dbReference type="Pfam" id="PF02518">
    <property type="entry name" value="HATPase_c"/>
    <property type="match status" value="1"/>
</dbReference>
<dbReference type="SMART" id="SM00304">
    <property type="entry name" value="HAMP"/>
    <property type="match status" value="1"/>
</dbReference>
<dbReference type="HOGENOM" id="CLU_548311_0_0_3"/>
<dbReference type="RefSeq" id="WP_023174459.1">
    <property type="nucleotide sequence ID" value="NC_022600.1"/>
</dbReference>
<dbReference type="InterPro" id="IPR003661">
    <property type="entry name" value="HisK_dim/P_dom"/>
</dbReference>
<accession>U5QNP5</accession>
<evidence type="ECO:0000313" key="12">
    <source>
        <dbReference type="EMBL" id="AGY59219.1"/>
    </source>
</evidence>
<evidence type="ECO:0000256" key="6">
    <source>
        <dbReference type="ARBA" id="ARBA00022777"/>
    </source>
</evidence>
<evidence type="ECO:0000259" key="11">
    <source>
        <dbReference type="PROSITE" id="PS50885"/>
    </source>
</evidence>
<name>U5QNP5_GLOK1</name>
<evidence type="ECO:0000313" key="13">
    <source>
        <dbReference type="Proteomes" id="UP000017396"/>
    </source>
</evidence>
<keyword evidence="4" id="KW-0597">Phosphoprotein</keyword>
<dbReference type="OrthoDB" id="505225at2"/>
<keyword evidence="9" id="KW-0812">Transmembrane</keyword>
<dbReference type="InterPro" id="IPR003660">
    <property type="entry name" value="HAMP_dom"/>
</dbReference>
<dbReference type="FunFam" id="3.30.565.10:FF:000006">
    <property type="entry name" value="Sensor histidine kinase WalK"/>
    <property type="match status" value="1"/>
</dbReference>
<dbReference type="Gene3D" id="1.10.287.130">
    <property type="match status" value="1"/>
</dbReference>
<dbReference type="InterPro" id="IPR050736">
    <property type="entry name" value="Sensor_HK_Regulatory"/>
</dbReference>
<dbReference type="AlphaFoldDB" id="U5QNP5"/>
<sequence length="497" mass="55863">MLTLLKTRLLAPLYLSLVLLAAFVILRMFLNAQLSHLRGVASEQIKHTLLVQREADRLMAVAFQEQADLRNYLLTKQIANLSDFEQDRTSFESSLTILSGLMQDNPVQLEKLDDIDRLHQRWLDTFALQAVDGKPTRRDSRPVFELMRQLVSTLQWEEERLQGERDNRYQSLVRLSESTDVLGSLLILIGIGFNGWLLRRRVEQPLVAVTEVGRSWRSGKLEQRIGYRSPDEIGTLARVLDSMALELKIRQQQAEEHAQQLEDLIAALSHDLRTPLLAARATLNSLISGAYGQVSAEWQDIFREYQQTNEDLLKLVNNLLEVSRYEAGRKVLVPEILNWQNLVARVITQVKKSSATTVTIVQCLEPALPNTFGDEVEIRRVIQNLLENAVRVSPARGQVEVAVSAAHRQVRVSIRDGGPGIAASEREKLFHRFIQGRGRRGGAGLGLYLCRQIVQFHGGSIGVESTPGSGSTFWFTLPCSLEPSQTFASIETGGGER</sequence>
<comment type="subcellular location">
    <subcellularLocation>
        <location evidence="2">Membrane</location>
    </subcellularLocation>
</comment>
<dbReference type="Pfam" id="PF00512">
    <property type="entry name" value="HisKA"/>
    <property type="match status" value="1"/>
</dbReference>
<dbReference type="CDD" id="cd00075">
    <property type="entry name" value="HATPase"/>
    <property type="match status" value="1"/>
</dbReference>
<dbReference type="PRINTS" id="PR00344">
    <property type="entry name" value="BCTRLSENSOR"/>
</dbReference>
<keyword evidence="9" id="KW-1133">Transmembrane helix</keyword>
<dbReference type="InterPro" id="IPR036097">
    <property type="entry name" value="HisK_dim/P_sf"/>
</dbReference>